<evidence type="ECO:0000256" key="5">
    <source>
        <dbReference type="HAMAP-Rule" id="MF_00374"/>
    </source>
</evidence>
<dbReference type="InterPro" id="IPR036049">
    <property type="entry name" value="Ribosomal_uL29_sf"/>
</dbReference>
<feature type="region of interest" description="Disordered" evidence="6">
    <location>
        <begin position="65"/>
        <end position="100"/>
    </location>
</feature>
<dbReference type="GO" id="GO:1990904">
    <property type="term" value="C:ribonucleoprotein complex"/>
    <property type="evidence" value="ECO:0007669"/>
    <property type="project" value="UniProtKB-KW"/>
</dbReference>
<keyword evidence="9" id="KW-1185">Reference proteome</keyword>
<dbReference type="EMBL" id="NPDZ01000006">
    <property type="protein sequence ID" value="PJZ73113.1"/>
    <property type="molecule type" value="Genomic_DNA"/>
</dbReference>
<evidence type="ECO:0000256" key="6">
    <source>
        <dbReference type="SAM" id="MobiDB-lite"/>
    </source>
</evidence>
<proteinExistence type="inferred from homology"/>
<accession>A0A2M9ZMF2</accession>
<dbReference type="SUPFAM" id="SSF46561">
    <property type="entry name" value="Ribosomal protein L29 (L29p)"/>
    <property type="match status" value="1"/>
</dbReference>
<evidence type="ECO:0000313" key="8">
    <source>
        <dbReference type="EMBL" id="PJZ73113.1"/>
    </source>
</evidence>
<dbReference type="Proteomes" id="UP000231962">
    <property type="component" value="Unassembled WGS sequence"/>
</dbReference>
<name>A0A2M9ZMF2_9LEPT</name>
<evidence type="ECO:0000313" key="7">
    <source>
        <dbReference type="EMBL" id="PJZ69143.1"/>
    </source>
</evidence>
<dbReference type="HAMAP" id="MF_00374">
    <property type="entry name" value="Ribosomal_uL29"/>
    <property type="match status" value="1"/>
</dbReference>
<dbReference type="OrthoDB" id="331322at2"/>
<sequence>MKKVKLHELKDAEILVQLEEARKVLRTARFQYGVARSLENPKIITVTKKKIAKLLTIRKERELAANPGEKKQARFSRKTRKSQNLAKVNAAAKKSGKARN</sequence>
<comment type="caution">
    <text evidence="8">The sequence shown here is derived from an EMBL/GenBank/DDBJ whole genome shotgun (WGS) entry which is preliminary data.</text>
</comment>
<evidence type="ECO:0000313" key="9">
    <source>
        <dbReference type="Proteomes" id="UP000231962"/>
    </source>
</evidence>
<dbReference type="Pfam" id="PF00831">
    <property type="entry name" value="Ribosomal_L29"/>
    <property type="match status" value="1"/>
</dbReference>
<dbReference type="NCBIfam" id="TIGR00012">
    <property type="entry name" value="L29"/>
    <property type="match status" value="1"/>
</dbReference>
<dbReference type="GO" id="GO:0003735">
    <property type="term" value="F:structural constituent of ribosome"/>
    <property type="evidence" value="ECO:0007669"/>
    <property type="project" value="InterPro"/>
</dbReference>
<evidence type="ECO:0000256" key="3">
    <source>
        <dbReference type="ARBA" id="ARBA00023274"/>
    </source>
</evidence>
<keyword evidence="2 5" id="KW-0689">Ribosomal protein</keyword>
<reference evidence="9 10" key="1">
    <citation type="submission" date="2017-07" db="EMBL/GenBank/DDBJ databases">
        <title>Leptospira spp. isolated from tropical soils.</title>
        <authorList>
            <person name="Thibeaux R."/>
            <person name="Iraola G."/>
            <person name="Ferres I."/>
            <person name="Bierque E."/>
            <person name="Girault D."/>
            <person name="Soupe-Gilbert M.-E."/>
            <person name="Picardeau M."/>
            <person name="Goarant C."/>
        </authorList>
    </citation>
    <scope>NUCLEOTIDE SEQUENCE [LARGE SCALE GENOMIC DNA]</scope>
    <source>
        <strain evidence="8 10">FH1-B-B1</strain>
        <strain evidence="7 9">FH1-B-C1</strain>
    </source>
</reference>
<keyword evidence="3 5" id="KW-0687">Ribonucleoprotein</keyword>
<dbReference type="EMBL" id="NPDY01000012">
    <property type="protein sequence ID" value="PJZ69143.1"/>
    <property type="molecule type" value="Genomic_DNA"/>
</dbReference>
<evidence type="ECO:0000313" key="10">
    <source>
        <dbReference type="Proteomes" id="UP000231990"/>
    </source>
</evidence>
<dbReference type="InterPro" id="IPR001854">
    <property type="entry name" value="Ribosomal_uL29"/>
</dbReference>
<dbReference type="Gene3D" id="1.10.287.310">
    <property type="match status" value="1"/>
</dbReference>
<evidence type="ECO:0000256" key="1">
    <source>
        <dbReference type="ARBA" id="ARBA00009254"/>
    </source>
</evidence>
<evidence type="ECO:0000256" key="2">
    <source>
        <dbReference type="ARBA" id="ARBA00022980"/>
    </source>
</evidence>
<protein>
    <recommendedName>
        <fullName evidence="4 5">Large ribosomal subunit protein uL29</fullName>
    </recommendedName>
</protein>
<dbReference type="GO" id="GO:0006412">
    <property type="term" value="P:translation"/>
    <property type="evidence" value="ECO:0007669"/>
    <property type="project" value="UniProtKB-UniRule"/>
</dbReference>
<gene>
    <name evidence="5 8" type="primary">rpmC</name>
    <name evidence="7" type="ORF">CH360_12760</name>
    <name evidence="8" type="ORF">CH373_11505</name>
</gene>
<comment type="similarity">
    <text evidence="1 5">Belongs to the universal ribosomal protein uL29 family.</text>
</comment>
<evidence type="ECO:0000256" key="4">
    <source>
        <dbReference type="ARBA" id="ARBA00035204"/>
    </source>
</evidence>
<dbReference type="GO" id="GO:0005840">
    <property type="term" value="C:ribosome"/>
    <property type="evidence" value="ECO:0007669"/>
    <property type="project" value="UniProtKB-KW"/>
</dbReference>
<dbReference type="AlphaFoldDB" id="A0A2M9ZMF2"/>
<dbReference type="Proteomes" id="UP000231990">
    <property type="component" value="Unassembled WGS sequence"/>
</dbReference>
<dbReference type="RefSeq" id="WP_100714432.1">
    <property type="nucleotide sequence ID" value="NZ_NPDY01000012.1"/>
</dbReference>
<organism evidence="8 10">
    <name type="scientific">Leptospira perolatii</name>
    <dbReference type="NCBI Taxonomy" id="2023191"/>
    <lineage>
        <taxon>Bacteria</taxon>
        <taxon>Pseudomonadati</taxon>
        <taxon>Spirochaetota</taxon>
        <taxon>Spirochaetia</taxon>
        <taxon>Leptospirales</taxon>
        <taxon>Leptospiraceae</taxon>
        <taxon>Leptospira</taxon>
    </lineage>
</organism>